<dbReference type="InterPro" id="IPR018060">
    <property type="entry name" value="HTH_AraC"/>
</dbReference>
<comment type="caution">
    <text evidence="5">The sequence shown here is derived from an EMBL/GenBank/DDBJ whole genome shotgun (WGS) entry which is preliminary data.</text>
</comment>
<dbReference type="Proteomes" id="UP000077355">
    <property type="component" value="Unassembled WGS sequence"/>
</dbReference>
<dbReference type="OrthoDB" id="9803764at2"/>
<accession>A0A162MG47</accession>
<keyword evidence="2" id="KW-0238">DNA-binding</keyword>
<dbReference type="EMBL" id="LVJI01000024">
    <property type="protein sequence ID" value="OAB43983.1"/>
    <property type="molecule type" value="Genomic_DNA"/>
</dbReference>
<keyword evidence="3" id="KW-0804">Transcription</keyword>
<protein>
    <submittedName>
        <fullName evidence="5">Transcriptional regulator</fullName>
    </submittedName>
</protein>
<dbReference type="Gene3D" id="1.10.10.60">
    <property type="entry name" value="Homeodomain-like"/>
    <property type="match status" value="1"/>
</dbReference>
<dbReference type="Gene3D" id="2.60.120.280">
    <property type="entry name" value="Regulatory protein AraC"/>
    <property type="match status" value="1"/>
</dbReference>
<keyword evidence="6" id="KW-1185">Reference proteome</keyword>
<dbReference type="AlphaFoldDB" id="A0A162MG47"/>
<feature type="domain" description="HTH araC/xylS-type" evidence="4">
    <location>
        <begin position="185"/>
        <end position="283"/>
    </location>
</feature>
<dbReference type="PANTHER" id="PTHR43280">
    <property type="entry name" value="ARAC-FAMILY TRANSCRIPTIONAL REGULATOR"/>
    <property type="match status" value="1"/>
</dbReference>
<dbReference type="SUPFAM" id="SSF51215">
    <property type="entry name" value="Regulatory protein AraC"/>
    <property type="match status" value="1"/>
</dbReference>
<dbReference type="SUPFAM" id="SSF46689">
    <property type="entry name" value="Homeodomain-like"/>
    <property type="match status" value="1"/>
</dbReference>
<dbReference type="InterPro" id="IPR018062">
    <property type="entry name" value="HTH_AraC-typ_CS"/>
</dbReference>
<evidence type="ECO:0000256" key="1">
    <source>
        <dbReference type="ARBA" id="ARBA00023015"/>
    </source>
</evidence>
<dbReference type="InterPro" id="IPR020449">
    <property type="entry name" value="Tscrpt_reg_AraC-type_HTH"/>
</dbReference>
<organism evidence="5 6">
    <name type="scientific">Paenibacillus antarcticus</name>
    <dbReference type="NCBI Taxonomy" id="253703"/>
    <lineage>
        <taxon>Bacteria</taxon>
        <taxon>Bacillati</taxon>
        <taxon>Bacillota</taxon>
        <taxon>Bacilli</taxon>
        <taxon>Bacillales</taxon>
        <taxon>Paenibacillaceae</taxon>
        <taxon>Paenibacillus</taxon>
    </lineage>
</organism>
<sequence length="286" mass="32790">MTKYMDYMISNHPIRVFNPMVDSSKMKIKSLTVVNAGHLPARTLQRIDADFKSWAFVMITGGGGFYQVNGGERQAVEAGSWFCLYPGAIFNYGPHKDEYWDEYYFTVEGVRVEEWLENWLTDPGLLKHADIDEAFIHKMELMFMLIDSGVPSNLDRASMMLESFLYELVAQSDKSEAGNRGSQVLKMIDDISHSLHLSQEPEDMAARHHISVSTLRRIIHEYTGFPLNEFLHRLKVAEAKNILLNSELTVKEVGEALGYKDTFYFSRVFKRITGLSPRNYRGRVGQ</sequence>
<gene>
    <name evidence="5" type="ORF">PBAT_17060</name>
</gene>
<evidence type="ECO:0000259" key="4">
    <source>
        <dbReference type="PROSITE" id="PS01124"/>
    </source>
</evidence>
<dbReference type="Pfam" id="PF12833">
    <property type="entry name" value="HTH_18"/>
    <property type="match status" value="1"/>
</dbReference>
<proteinExistence type="predicted"/>
<dbReference type="PROSITE" id="PS01124">
    <property type="entry name" value="HTH_ARAC_FAMILY_2"/>
    <property type="match status" value="1"/>
</dbReference>
<evidence type="ECO:0000313" key="5">
    <source>
        <dbReference type="EMBL" id="OAB43983.1"/>
    </source>
</evidence>
<reference evidence="5 6" key="1">
    <citation type="submission" date="2016-03" db="EMBL/GenBank/DDBJ databases">
        <title>Draft genome sequence of Paenibacillus antarcticus CECT 5836.</title>
        <authorList>
            <person name="Shin S.-K."/>
            <person name="Yi H."/>
        </authorList>
    </citation>
    <scope>NUCLEOTIDE SEQUENCE [LARGE SCALE GENOMIC DNA]</scope>
    <source>
        <strain evidence="5 6">CECT 5836</strain>
    </source>
</reference>
<dbReference type="PROSITE" id="PS00041">
    <property type="entry name" value="HTH_ARAC_FAMILY_1"/>
    <property type="match status" value="1"/>
</dbReference>
<evidence type="ECO:0000256" key="2">
    <source>
        <dbReference type="ARBA" id="ARBA00023125"/>
    </source>
</evidence>
<evidence type="ECO:0000313" key="6">
    <source>
        <dbReference type="Proteomes" id="UP000077355"/>
    </source>
</evidence>
<dbReference type="PANTHER" id="PTHR43280:SF30">
    <property type="entry name" value="MMSAB OPERON REGULATORY PROTEIN"/>
    <property type="match status" value="1"/>
</dbReference>
<dbReference type="InterPro" id="IPR009057">
    <property type="entry name" value="Homeodomain-like_sf"/>
</dbReference>
<dbReference type="SMART" id="SM00342">
    <property type="entry name" value="HTH_ARAC"/>
    <property type="match status" value="1"/>
</dbReference>
<keyword evidence="1" id="KW-0805">Transcription regulation</keyword>
<dbReference type="InterPro" id="IPR003313">
    <property type="entry name" value="AraC-bd"/>
</dbReference>
<dbReference type="GO" id="GO:0003700">
    <property type="term" value="F:DNA-binding transcription factor activity"/>
    <property type="evidence" value="ECO:0007669"/>
    <property type="project" value="InterPro"/>
</dbReference>
<dbReference type="PRINTS" id="PR00032">
    <property type="entry name" value="HTHARAC"/>
</dbReference>
<evidence type="ECO:0000256" key="3">
    <source>
        <dbReference type="ARBA" id="ARBA00023163"/>
    </source>
</evidence>
<dbReference type="InterPro" id="IPR037923">
    <property type="entry name" value="HTH-like"/>
</dbReference>
<dbReference type="GO" id="GO:0043565">
    <property type="term" value="F:sequence-specific DNA binding"/>
    <property type="evidence" value="ECO:0007669"/>
    <property type="project" value="InterPro"/>
</dbReference>
<dbReference type="Pfam" id="PF02311">
    <property type="entry name" value="AraC_binding"/>
    <property type="match status" value="1"/>
</dbReference>
<name>A0A162MG47_9BACL</name>